<dbReference type="PANTHER" id="PTHR43341">
    <property type="entry name" value="AMINO ACID PERMEASE"/>
    <property type="match status" value="1"/>
</dbReference>
<keyword evidence="6 8" id="KW-0472">Membrane</keyword>
<evidence type="ECO:0000256" key="3">
    <source>
        <dbReference type="ARBA" id="ARBA00022692"/>
    </source>
</evidence>
<keyword evidence="11" id="KW-1185">Reference proteome</keyword>
<reference evidence="10" key="1">
    <citation type="submission" date="2021-01" db="EMBL/GenBank/DDBJ databases">
        <authorList>
            <consortium name="Aspergillus puulaauensis MK2 genome sequencing consortium"/>
            <person name="Kazuki M."/>
            <person name="Futagami T."/>
        </authorList>
    </citation>
    <scope>NUCLEOTIDE SEQUENCE</scope>
    <source>
        <strain evidence="10">MK2</strain>
    </source>
</reference>
<evidence type="ECO:0000256" key="7">
    <source>
        <dbReference type="SAM" id="MobiDB-lite"/>
    </source>
</evidence>
<dbReference type="InterPro" id="IPR004841">
    <property type="entry name" value="AA-permease/SLC12A_dom"/>
</dbReference>
<evidence type="ECO:0000256" key="6">
    <source>
        <dbReference type="ARBA" id="ARBA00023136"/>
    </source>
</evidence>
<dbReference type="PANTHER" id="PTHR43341:SF9">
    <property type="entry name" value="DICARBOXYLIC AMINO ACID PERMEASE"/>
    <property type="match status" value="1"/>
</dbReference>
<dbReference type="PROSITE" id="PS00218">
    <property type="entry name" value="AMINO_ACID_PERMEASE_1"/>
    <property type="match status" value="1"/>
</dbReference>
<dbReference type="GO" id="GO:0016020">
    <property type="term" value="C:membrane"/>
    <property type="evidence" value="ECO:0007669"/>
    <property type="project" value="UniProtKB-SubCell"/>
</dbReference>
<dbReference type="Proteomes" id="UP000654913">
    <property type="component" value="Chromosome 4"/>
</dbReference>
<feature type="transmembrane region" description="Helical" evidence="8">
    <location>
        <begin position="272"/>
        <end position="292"/>
    </location>
</feature>
<feature type="transmembrane region" description="Helical" evidence="8">
    <location>
        <begin position="69"/>
        <end position="89"/>
    </location>
</feature>
<feature type="transmembrane region" description="Helical" evidence="8">
    <location>
        <begin position="402"/>
        <end position="424"/>
    </location>
</feature>
<dbReference type="RefSeq" id="XP_041556005.1">
    <property type="nucleotide sequence ID" value="XM_041703306.1"/>
</dbReference>
<evidence type="ECO:0000256" key="8">
    <source>
        <dbReference type="SAM" id="Phobius"/>
    </source>
</evidence>
<feature type="transmembrane region" description="Helical" evidence="8">
    <location>
        <begin position="122"/>
        <end position="143"/>
    </location>
</feature>
<dbReference type="AlphaFoldDB" id="A0A7R7XLP5"/>
<feature type="transmembrane region" description="Helical" evidence="8">
    <location>
        <begin position="444"/>
        <end position="465"/>
    </location>
</feature>
<evidence type="ECO:0000256" key="1">
    <source>
        <dbReference type="ARBA" id="ARBA00004141"/>
    </source>
</evidence>
<feature type="transmembrane region" description="Helical" evidence="8">
    <location>
        <begin position="332"/>
        <end position="352"/>
    </location>
</feature>
<dbReference type="EMBL" id="AP024446">
    <property type="protein sequence ID" value="BCS23811.1"/>
    <property type="molecule type" value="Genomic_DNA"/>
</dbReference>
<keyword evidence="4" id="KW-0029">Amino-acid transport</keyword>
<dbReference type="GeneID" id="64973816"/>
<dbReference type="InterPro" id="IPR050524">
    <property type="entry name" value="APC_YAT"/>
</dbReference>
<dbReference type="OrthoDB" id="3900342at2759"/>
<accession>A0A7R7XLP5</accession>
<dbReference type="GO" id="GO:0015171">
    <property type="term" value="F:amino acid transmembrane transporter activity"/>
    <property type="evidence" value="ECO:0007669"/>
    <property type="project" value="TreeGrafter"/>
</dbReference>
<dbReference type="Pfam" id="PF00324">
    <property type="entry name" value="AA_permease"/>
    <property type="match status" value="1"/>
</dbReference>
<sequence length="517" mass="56127">MSEEKKVDVQPDPSFENAKDHGVGDTQPVNELRRDLRPSHIFMFSIACSIGTGLVIGSGQALARGGPGGALIGYIVIGTVVFCVMTALGEMAAFLPMNKGFSGYATRMVDPALGFATGWNYFFKYIMAAPTNLTAAGLVIQYWRPDLNVAIWVAVFATVVIAINVLHVRIFGEIEFWAGGIKVCIMVILILTCFIIAVGGGPNHYASGFAYWKTPGAFAEYLLAGPKGRFLGWWACMRQACFAFTGTEVVGMTFGEMPNPQKNVPRAVKQTFWRIFAFYILGILVLGMAVPYDSSDLLTATNRSTSAAASPFVVAIESAGIKVLPDFTNASLLVFTLSAASSDIYCASRSLYGLARDRQAPAIFSKTVGKGVPVYATGMSAAFTALGFLNASKSSSTVFDNLVSLVTVFAALNWLAILLSHIGFRRGLARQGIMIAELPYTGFLQPYATYYALGVTAVVLLFNGYDAFIPRFRVETMVLSYLGILLFVVNILAWKLWKRTKRVKGPEMDLVTGRRIE</sequence>
<feature type="transmembrane region" description="Helical" evidence="8">
    <location>
        <begin position="149"/>
        <end position="171"/>
    </location>
</feature>
<feature type="domain" description="Amino acid permease/ SLC12A" evidence="9">
    <location>
        <begin position="40"/>
        <end position="503"/>
    </location>
</feature>
<dbReference type="Gene3D" id="1.20.1740.10">
    <property type="entry name" value="Amino acid/polyamine transporter I"/>
    <property type="match status" value="1"/>
</dbReference>
<keyword evidence="3 8" id="KW-0812">Transmembrane</keyword>
<evidence type="ECO:0000256" key="2">
    <source>
        <dbReference type="ARBA" id="ARBA00022448"/>
    </source>
</evidence>
<feature type="transmembrane region" description="Helical" evidence="8">
    <location>
        <begin position="231"/>
        <end position="251"/>
    </location>
</feature>
<feature type="region of interest" description="Disordered" evidence="7">
    <location>
        <begin position="1"/>
        <end position="28"/>
    </location>
</feature>
<name>A0A7R7XLP5_9EURO</name>
<feature type="transmembrane region" description="Helical" evidence="8">
    <location>
        <begin position="41"/>
        <end position="63"/>
    </location>
</feature>
<evidence type="ECO:0000313" key="11">
    <source>
        <dbReference type="Proteomes" id="UP000654913"/>
    </source>
</evidence>
<evidence type="ECO:0000259" key="9">
    <source>
        <dbReference type="Pfam" id="PF00324"/>
    </source>
</evidence>
<evidence type="ECO:0000313" key="10">
    <source>
        <dbReference type="EMBL" id="BCS23811.1"/>
    </source>
</evidence>
<proteinExistence type="predicted"/>
<evidence type="ECO:0000256" key="4">
    <source>
        <dbReference type="ARBA" id="ARBA00022970"/>
    </source>
</evidence>
<feature type="transmembrane region" description="Helical" evidence="8">
    <location>
        <begin position="372"/>
        <end position="390"/>
    </location>
</feature>
<reference evidence="10" key="2">
    <citation type="submission" date="2021-02" db="EMBL/GenBank/DDBJ databases">
        <title>Aspergillus puulaauensis MK2 genome sequence.</title>
        <authorList>
            <person name="Futagami T."/>
            <person name="Mori K."/>
            <person name="Kadooka C."/>
            <person name="Tanaka T."/>
        </authorList>
    </citation>
    <scope>NUCLEOTIDE SEQUENCE</scope>
    <source>
        <strain evidence="10">MK2</strain>
    </source>
</reference>
<keyword evidence="2" id="KW-0813">Transport</keyword>
<gene>
    <name evidence="10" type="ORF">APUU_40255S</name>
</gene>
<feature type="transmembrane region" description="Helical" evidence="8">
    <location>
        <begin position="183"/>
        <end position="202"/>
    </location>
</feature>
<organism evidence="10 11">
    <name type="scientific">Aspergillus puulaauensis</name>
    <dbReference type="NCBI Taxonomy" id="1220207"/>
    <lineage>
        <taxon>Eukaryota</taxon>
        <taxon>Fungi</taxon>
        <taxon>Dikarya</taxon>
        <taxon>Ascomycota</taxon>
        <taxon>Pezizomycotina</taxon>
        <taxon>Eurotiomycetes</taxon>
        <taxon>Eurotiomycetidae</taxon>
        <taxon>Eurotiales</taxon>
        <taxon>Aspergillaceae</taxon>
        <taxon>Aspergillus</taxon>
    </lineage>
</organism>
<dbReference type="InterPro" id="IPR004840">
    <property type="entry name" value="Amino_acid_permease_CS"/>
</dbReference>
<keyword evidence="5 8" id="KW-1133">Transmembrane helix</keyword>
<feature type="transmembrane region" description="Helical" evidence="8">
    <location>
        <begin position="477"/>
        <end position="497"/>
    </location>
</feature>
<dbReference type="PIRSF" id="PIRSF006060">
    <property type="entry name" value="AA_transporter"/>
    <property type="match status" value="1"/>
</dbReference>
<comment type="subcellular location">
    <subcellularLocation>
        <location evidence="1">Membrane</location>
        <topology evidence="1">Multi-pass membrane protein</topology>
    </subcellularLocation>
</comment>
<dbReference type="FunFam" id="1.20.1740.10:FF:000006">
    <property type="entry name" value="General amino acid permease"/>
    <property type="match status" value="1"/>
</dbReference>
<evidence type="ECO:0000256" key="5">
    <source>
        <dbReference type="ARBA" id="ARBA00022989"/>
    </source>
</evidence>
<dbReference type="KEGG" id="apuu:APUU_40255S"/>
<protein>
    <recommendedName>
        <fullName evidence="9">Amino acid permease/ SLC12A domain-containing protein</fullName>
    </recommendedName>
</protein>